<protein>
    <submittedName>
        <fullName evidence="3">YTHDC1</fullName>
    </submittedName>
</protein>
<dbReference type="GO" id="GO:0005654">
    <property type="term" value="C:nucleoplasm"/>
    <property type="evidence" value="ECO:0007669"/>
    <property type="project" value="TreeGrafter"/>
</dbReference>
<comment type="caution">
    <text evidence="3">The sequence shown here is derived from an EMBL/GenBank/DDBJ whole genome shotgun (WGS) entry which is preliminary data.</text>
</comment>
<feature type="region of interest" description="Disordered" evidence="1">
    <location>
        <begin position="1"/>
        <end position="50"/>
    </location>
</feature>
<keyword evidence="4" id="KW-1185">Reference proteome</keyword>
<dbReference type="GO" id="GO:0003729">
    <property type="term" value="F:mRNA binding"/>
    <property type="evidence" value="ECO:0007669"/>
    <property type="project" value="TreeGrafter"/>
</dbReference>
<dbReference type="Gene3D" id="3.10.590.10">
    <property type="entry name" value="ph1033 like domains"/>
    <property type="match status" value="1"/>
</dbReference>
<dbReference type="AlphaFoldDB" id="A0A7J7K4E6"/>
<feature type="compositionally biased region" description="Basic residues" evidence="1">
    <location>
        <begin position="311"/>
        <end position="322"/>
    </location>
</feature>
<dbReference type="InterPro" id="IPR045168">
    <property type="entry name" value="YTH_prot"/>
</dbReference>
<dbReference type="EMBL" id="VXIV02001507">
    <property type="protein sequence ID" value="KAF6032456.1"/>
    <property type="molecule type" value="Genomic_DNA"/>
</dbReference>
<proteinExistence type="predicted"/>
<dbReference type="InterPro" id="IPR007275">
    <property type="entry name" value="YTH_domain"/>
</dbReference>
<dbReference type="Proteomes" id="UP000593567">
    <property type="component" value="Unassembled WGS sequence"/>
</dbReference>
<evidence type="ECO:0000256" key="1">
    <source>
        <dbReference type="SAM" id="MobiDB-lite"/>
    </source>
</evidence>
<reference evidence="3" key="1">
    <citation type="submission" date="2020-06" db="EMBL/GenBank/DDBJ databases">
        <title>Draft genome of Bugula neritina, a colonial animal packing powerful symbionts and potential medicines.</title>
        <authorList>
            <person name="Rayko M."/>
        </authorList>
    </citation>
    <scope>NUCLEOTIDE SEQUENCE [LARGE SCALE GENOMIC DNA]</scope>
    <source>
        <strain evidence="3">Kwan_BN1</strain>
    </source>
</reference>
<dbReference type="GO" id="GO:0000398">
    <property type="term" value="P:mRNA splicing, via spliceosome"/>
    <property type="evidence" value="ECO:0007669"/>
    <property type="project" value="TreeGrafter"/>
</dbReference>
<dbReference type="GO" id="GO:0000381">
    <property type="term" value="P:regulation of alternative mRNA splicing, via spliceosome"/>
    <property type="evidence" value="ECO:0007669"/>
    <property type="project" value="TreeGrafter"/>
</dbReference>
<evidence type="ECO:0000313" key="3">
    <source>
        <dbReference type="EMBL" id="KAF6032456.1"/>
    </source>
</evidence>
<feature type="compositionally biased region" description="Basic and acidic residues" evidence="1">
    <location>
        <begin position="28"/>
        <end position="50"/>
    </location>
</feature>
<dbReference type="Pfam" id="PF04146">
    <property type="entry name" value="YTH"/>
    <property type="match status" value="1"/>
</dbReference>
<evidence type="ECO:0000313" key="4">
    <source>
        <dbReference type="Proteomes" id="UP000593567"/>
    </source>
</evidence>
<feature type="compositionally biased region" description="Polar residues" evidence="1">
    <location>
        <begin position="365"/>
        <end position="375"/>
    </location>
</feature>
<feature type="region of interest" description="Disordered" evidence="1">
    <location>
        <begin position="296"/>
        <end position="375"/>
    </location>
</feature>
<gene>
    <name evidence="3" type="ORF">EB796_009270</name>
</gene>
<dbReference type="PROSITE" id="PS50882">
    <property type="entry name" value="YTH"/>
    <property type="match status" value="1"/>
</dbReference>
<feature type="domain" description="YTH" evidence="2">
    <location>
        <begin position="141"/>
        <end position="277"/>
    </location>
</feature>
<dbReference type="PANTHER" id="PTHR12357:SF3">
    <property type="entry name" value="YTH DOMAIN-CONTAINING PROTEIN 1"/>
    <property type="match status" value="1"/>
</dbReference>
<name>A0A7J7K4E6_BUGNE</name>
<sequence>MLGVSKSAKWAVQETTSADETMPPKQLKNVDPETAAKLEKIEQRRREIEEERVKKEQEMLALLAEQEALIRAKLESDANAEEEGEVEDEAVTEDRAALTASLVKAVKKEPQQNRIGMAVLEKTWDVYANKLFGNLYKERETKFFIVKSASRENIDLAFQTKFWVTTEVNKIRWDEAYKAHTNVLLFFSMQGSGAFQGVARIANVSSKDPKLDWEIPSNLTEEALCHVYKLDWISQQELSFDKLTHLRNTWNRNKLVKVARDGQEVNWKTGCALALLFPLDGSCDYEQLIGKMKRRRSDIGPKQAVTASSRSVKRRKNLKKTPRTAVGLNPAGYKRPAPNKGGPSNKRAKMGKANMSGANLAPIGSKSSVPSLFNI</sequence>
<dbReference type="OrthoDB" id="5842105at2759"/>
<dbReference type="GO" id="GO:1990247">
    <property type="term" value="F:N6-methyladenosine-containing RNA reader activity"/>
    <property type="evidence" value="ECO:0007669"/>
    <property type="project" value="TreeGrafter"/>
</dbReference>
<dbReference type="CDD" id="cd21134">
    <property type="entry name" value="YTH"/>
    <property type="match status" value="1"/>
</dbReference>
<dbReference type="PANTHER" id="PTHR12357">
    <property type="entry name" value="YTH YT521-B HOMOLOGY DOMAIN-CONTAINING"/>
    <property type="match status" value="1"/>
</dbReference>
<organism evidence="3 4">
    <name type="scientific">Bugula neritina</name>
    <name type="common">Brown bryozoan</name>
    <name type="synonym">Sertularia neritina</name>
    <dbReference type="NCBI Taxonomy" id="10212"/>
    <lineage>
        <taxon>Eukaryota</taxon>
        <taxon>Metazoa</taxon>
        <taxon>Spiralia</taxon>
        <taxon>Lophotrochozoa</taxon>
        <taxon>Bryozoa</taxon>
        <taxon>Gymnolaemata</taxon>
        <taxon>Cheilostomatida</taxon>
        <taxon>Flustrina</taxon>
        <taxon>Buguloidea</taxon>
        <taxon>Bugulidae</taxon>
        <taxon>Bugula</taxon>
    </lineage>
</organism>
<accession>A0A7J7K4E6</accession>
<evidence type="ECO:0000259" key="2">
    <source>
        <dbReference type="PROSITE" id="PS50882"/>
    </source>
</evidence>